<keyword evidence="5" id="KW-1185">Reference proteome</keyword>
<dbReference type="Pfam" id="PF12777">
    <property type="entry name" value="MT"/>
    <property type="match status" value="1"/>
</dbReference>
<evidence type="ECO:0000259" key="3">
    <source>
        <dbReference type="Pfam" id="PF12777"/>
    </source>
</evidence>
<dbReference type="Gene3D" id="2.30.30.140">
    <property type="match status" value="1"/>
</dbReference>
<dbReference type="EMBL" id="CAJPWZ010000968">
    <property type="protein sequence ID" value="CAG2204595.1"/>
    <property type="molecule type" value="Genomic_DNA"/>
</dbReference>
<feature type="domain" description="Dynein heavy chain coiled coil stalk" evidence="3">
    <location>
        <begin position="13"/>
        <end position="105"/>
    </location>
</feature>
<dbReference type="GO" id="GO:0005737">
    <property type="term" value="C:cytoplasm"/>
    <property type="evidence" value="ECO:0007669"/>
    <property type="project" value="TreeGrafter"/>
</dbReference>
<dbReference type="SUPFAM" id="SSF63748">
    <property type="entry name" value="Tudor/PWWP/MBT"/>
    <property type="match status" value="1"/>
</dbReference>
<dbReference type="Pfam" id="PF13855">
    <property type="entry name" value="LRR_8"/>
    <property type="match status" value="1"/>
</dbReference>
<reference evidence="4" key="1">
    <citation type="submission" date="2021-03" db="EMBL/GenBank/DDBJ databases">
        <authorList>
            <person name="Bekaert M."/>
        </authorList>
    </citation>
    <scope>NUCLEOTIDE SEQUENCE</scope>
</reference>
<dbReference type="AlphaFoldDB" id="A0A8S3R608"/>
<evidence type="ECO:0000256" key="2">
    <source>
        <dbReference type="ARBA" id="ARBA00022737"/>
    </source>
</evidence>
<dbReference type="Gene3D" id="3.80.10.10">
    <property type="entry name" value="Ribonuclease Inhibitor"/>
    <property type="match status" value="2"/>
</dbReference>
<dbReference type="SUPFAM" id="SSF52058">
    <property type="entry name" value="L domain-like"/>
    <property type="match status" value="1"/>
</dbReference>
<evidence type="ECO:0000313" key="4">
    <source>
        <dbReference type="EMBL" id="CAG2204595.1"/>
    </source>
</evidence>
<name>A0A8S3R608_MYTED</name>
<dbReference type="InterPro" id="IPR003591">
    <property type="entry name" value="Leu-rich_rpt_typical-subtyp"/>
</dbReference>
<dbReference type="Proteomes" id="UP000683360">
    <property type="component" value="Unassembled WGS sequence"/>
</dbReference>
<accession>A0A8S3R608</accession>
<dbReference type="SMART" id="SM00369">
    <property type="entry name" value="LRR_TYP"/>
    <property type="match status" value="4"/>
</dbReference>
<protein>
    <recommendedName>
        <fullName evidence="3">Dynein heavy chain coiled coil stalk domain-containing protein</fullName>
    </recommendedName>
</protein>
<organism evidence="4 5">
    <name type="scientific">Mytilus edulis</name>
    <name type="common">Blue mussel</name>
    <dbReference type="NCBI Taxonomy" id="6550"/>
    <lineage>
        <taxon>Eukaryota</taxon>
        <taxon>Metazoa</taxon>
        <taxon>Spiralia</taxon>
        <taxon>Lophotrochozoa</taxon>
        <taxon>Mollusca</taxon>
        <taxon>Bivalvia</taxon>
        <taxon>Autobranchia</taxon>
        <taxon>Pteriomorphia</taxon>
        <taxon>Mytilida</taxon>
        <taxon>Mytiloidea</taxon>
        <taxon>Mytilidae</taxon>
        <taxon>Mytilinae</taxon>
        <taxon>Mytilus</taxon>
    </lineage>
</organism>
<evidence type="ECO:0000313" key="5">
    <source>
        <dbReference type="Proteomes" id="UP000683360"/>
    </source>
</evidence>
<gene>
    <name evidence="4" type="ORF">MEDL_19027</name>
</gene>
<dbReference type="OrthoDB" id="1060944at2759"/>
<dbReference type="PANTHER" id="PTHR48051:SF1">
    <property type="entry name" value="RAS SUPPRESSOR PROTEIN 1"/>
    <property type="match status" value="1"/>
</dbReference>
<dbReference type="InterPro" id="IPR024743">
    <property type="entry name" value="Dynein_HC_stalk"/>
</dbReference>
<dbReference type="InterPro" id="IPR001611">
    <property type="entry name" value="Leu-rich_rpt"/>
</dbReference>
<dbReference type="PROSITE" id="PS51450">
    <property type="entry name" value="LRR"/>
    <property type="match status" value="2"/>
</dbReference>
<sequence length="905" mass="101569">MMRFVSKRSIVMKEMEELLAKVVPVVDAARSGLEDISKGGIAELKALNNPPRPVSDVCACLLILKSKKDTSWNAAKIMMGDSYFLKSLLEFDVSTISQQQFNAVNVCTGHDGVLGCDERNENPLRKVTINLPEKSKEISNGLLEEILSAAERTFTLYPEFEEISSHMYQYICSETSMNMFKGDDNSQSGILSLEGAALTTARTMECLHMFKNSFAMLTKLGLGMAHRNAYVPYRNLENEPPVSMVEAKDKLKTVPEGICGFIDGHRMSTHDNGAVLCQKCGMSSRQNEFMMEMKKKMLISDSVHQVDTPADGKKEKIIGESVIDSDIVFKGIEAGKKYPFIVVQPNLHPIHQPDISFTLLDLDKVEDVVIELRTSVQKGTVLSFSFKTGQVKNPQDSKVQQVYKKDPLGKTVNFAMSSWPTTEKGDMFSKLTLTINGEAQIELKLPSKLYVPVLVYHGVKSADMKSQTNSQSIEVKPGMRLEALDRKTPNFWCVATVLIENQMMQLRDQSSDELISFYSNHRQFLCLLPEKFDLKNLRFPSLTSVMDIEKQNVHFICPGHKMELLHMVDHAGLPLHHYLISSSEVDINSLYAYLEMIYMGLILQPTLPAKILKDEKSVKSLSSKFNITGTSNVIKCEGHSQSSISHADLHDFDSSAFKNYAKFMHKFEFQDNAIEALPDNFFMMFKNLNELNLSQNKLSSLPEGFSCLTGLESLDVSSNNLSKLPNDFSSVKETLENLNISFNPLGGIPAEVYSLTNLQVLEANNLGKINLRGIGKLTSLEKFYAASNILEEVPEEMCSLPLTHLDLSGVPWFPDFLEQKIQPNKSTFITALNNITVFKMMTEEKLQYPCDMETENLQSLTLRYHAFTLVPDHVKELLQLESLDISHNPDIEKLSGELGGLPLKR</sequence>
<keyword evidence="2" id="KW-0677">Repeat</keyword>
<comment type="caution">
    <text evidence="4">The sequence shown here is derived from an EMBL/GenBank/DDBJ whole genome shotgun (WGS) entry which is preliminary data.</text>
</comment>
<evidence type="ECO:0000256" key="1">
    <source>
        <dbReference type="ARBA" id="ARBA00022614"/>
    </source>
</evidence>
<keyword evidence="1" id="KW-0433">Leucine-rich repeat</keyword>
<proteinExistence type="predicted"/>
<dbReference type="PANTHER" id="PTHR48051">
    <property type="match status" value="1"/>
</dbReference>
<dbReference type="InterPro" id="IPR050216">
    <property type="entry name" value="LRR_domain-containing"/>
</dbReference>
<dbReference type="InterPro" id="IPR032675">
    <property type="entry name" value="LRR_dom_sf"/>
</dbReference>
<dbReference type="Gene3D" id="1.20.920.60">
    <property type="match status" value="1"/>
</dbReference>